<comment type="caution">
    <text evidence="3">The sequence shown here is derived from an EMBL/GenBank/DDBJ whole genome shotgun (WGS) entry which is preliminary data.</text>
</comment>
<reference evidence="3 6" key="1">
    <citation type="journal article" date="2019" name="Sci. Rep.">
        <title>Orb-weaving spider Araneus ventricosus genome elucidates the spidroin gene catalogue.</title>
        <authorList>
            <person name="Kono N."/>
            <person name="Nakamura H."/>
            <person name="Ohtoshi R."/>
            <person name="Moran D.A.P."/>
            <person name="Shinohara A."/>
            <person name="Yoshida Y."/>
            <person name="Fujiwara M."/>
            <person name="Mori M."/>
            <person name="Tomita M."/>
            <person name="Arakawa K."/>
        </authorList>
    </citation>
    <scope>NUCLEOTIDE SEQUENCE [LARGE SCALE GENOMIC DNA]</scope>
</reference>
<protein>
    <submittedName>
        <fullName evidence="3">Uncharacterized protein</fullName>
    </submittedName>
</protein>
<evidence type="ECO:0000313" key="2">
    <source>
        <dbReference type="EMBL" id="GBL79088.1"/>
    </source>
</evidence>
<dbReference type="AlphaFoldDB" id="A0A4Y2AGW3"/>
<evidence type="ECO:0000313" key="5">
    <source>
        <dbReference type="EMBL" id="GBL79195.1"/>
    </source>
</evidence>
<sequence length="89" mass="10354">MTKTTSELAPPPQTSTPHQREHMTPMEETCIGLAYMVVIRWNWVSKLEPCGPEAESLPFILLKISKRKKILKRSLYRCFPLETELVKLR</sequence>
<organism evidence="3 6">
    <name type="scientific">Araneus ventricosus</name>
    <name type="common">Orbweaver spider</name>
    <name type="synonym">Epeira ventricosa</name>
    <dbReference type="NCBI Taxonomy" id="182803"/>
    <lineage>
        <taxon>Eukaryota</taxon>
        <taxon>Metazoa</taxon>
        <taxon>Ecdysozoa</taxon>
        <taxon>Arthropoda</taxon>
        <taxon>Chelicerata</taxon>
        <taxon>Arachnida</taxon>
        <taxon>Araneae</taxon>
        <taxon>Araneomorphae</taxon>
        <taxon>Entelegynae</taxon>
        <taxon>Araneoidea</taxon>
        <taxon>Araneidae</taxon>
        <taxon>Araneus</taxon>
    </lineage>
</organism>
<dbReference type="EMBL" id="BGPR01080527">
    <property type="protein sequence ID" value="GBL79088.1"/>
    <property type="molecule type" value="Genomic_DNA"/>
</dbReference>
<evidence type="ECO:0000313" key="6">
    <source>
        <dbReference type="Proteomes" id="UP000499080"/>
    </source>
</evidence>
<evidence type="ECO:0000313" key="4">
    <source>
        <dbReference type="EMBL" id="GBL79190.1"/>
    </source>
</evidence>
<dbReference type="Proteomes" id="UP000499080">
    <property type="component" value="Unassembled WGS sequence"/>
</dbReference>
<name>A0A4Y2AGW3_ARAVE</name>
<evidence type="ECO:0000313" key="3">
    <source>
        <dbReference type="EMBL" id="GBL79101.1"/>
    </source>
</evidence>
<keyword evidence="6" id="KW-1185">Reference proteome</keyword>
<dbReference type="EMBL" id="BGPR01080557">
    <property type="protein sequence ID" value="GBL79195.1"/>
    <property type="molecule type" value="Genomic_DNA"/>
</dbReference>
<accession>A0A4Y2AGW3</accession>
<gene>
    <name evidence="2" type="ORF">AVEN_232914_1</name>
    <name evidence="4" type="ORF">AVEN_248188_1</name>
    <name evidence="5" type="ORF">AVEN_249287_1</name>
    <name evidence="3" type="ORF">AVEN_89315_1</name>
</gene>
<proteinExistence type="predicted"/>
<feature type="region of interest" description="Disordered" evidence="1">
    <location>
        <begin position="1"/>
        <end position="23"/>
    </location>
</feature>
<evidence type="ECO:0000256" key="1">
    <source>
        <dbReference type="SAM" id="MobiDB-lite"/>
    </source>
</evidence>
<dbReference type="EMBL" id="BGPR01080535">
    <property type="protein sequence ID" value="GBL79101.1"/>
    <property type="molecule type" value="Genomic_DNA"/>
</dbReference>
<dbReference type="EMBL" id="BGPR01080556">
    <property type="protein sequence ID" value="GBL79190.1"/>
    <property type="molecule type" value="Genomic_DNA"/>
</dbReference>